<accession>A0ABU7NZL2</accession>
<name>A0ABU7NZL2_9ACTN</name>
<feature type="compositionally biased region" description="Basic and acidic residues" evidence="1">
    <location>
        <begin position="72"/>
        <end position="87"/>
    </location>
</feature>
<evidence type="ECO:0000313" key="2">
    <source>
        <dbReference type="EMBL" id="MEE4424313.1"/>
    </source>
</evidence>
<evidence type="ECO:0000256" key="1">
    <source>
        <dbReference type="SAM" id="MobiDB-lite"/>
    </source>
</evidence>
<evidence type="ECO:0000313" key="3">
    <source>
        <dbReference type="Proteomes" id="UP001307760"/>
    </source>
</evidence>
<protein>
    <submittedName>
        <fullName evidence="2">DUF6153 family protein</fullName>
    </submittedName>
</protein>
<dbReference type="Proteomes" id="UP001307760">
    <property type="component" value="Unassembled WGS sequence"/>
</dbReference>
<dbReference type="EMBL" id="JAZBJP010000036">
    <property type="protein sequence ID" value="MEE4424313.1"/>
    <property type="molecule type" value="Genomic_DNA"/>
</dbReference>
<proteinExistence type="predicted"/>
<dbReference type="Pfam" id="PF19650">
    <property type="entry name" value="DUF6153"/>
    <property type="match status" value="1"/>
</dbReference>
<organism evidence="2 3">
    <name type="scientific">Streptomyces bugieae</name>
    <dbReference type="NCBI Taxonomy" id="3098223"/>
    <lineage>
        <taxon>Bacteria</taxon>
        <taxon>Bacillati</taxon>
        <taxon>Actinomycetota</taxon>
        <taxon>Actinomycetes</taxon>
        <taxon>Kitasatosporales</taxon>
        <taxon>Streptomycetaceae</taxon>
        <taxon>Streptomyces</taxon>
    </lineage>
</organism>
<dbReference type="RefSeq" id="WP_330823720.1">
    <property type="nucleotide sequence ID" value="NZ_JAZBJP010000036.1"/>
</dbReference>
<reference evidence="2 3" key="1">
    <citation type="submission" date="2023-12" db="EMBL/GenBank/DDBJ databases">
        <title>30 novel species of actinomycetes from the DSMZ collection.</title>
        <authorList>
            <person name="Nouioui I."/>
        </authorList>
    </citation>
    <scope>NUCLEOTIDE SEQUENCE [LARGE SCALE GENOMIC DNA]</scope>
    <source>
        <strain evidence="2 3">DSM 41528</strain>
    </source>
</reference>
<dbReference type="InterPro" id="IPR046151">
    <property type="entry name" value="DUF6153"/>
</dbReference>
<keyword evidence="3" id="KW-1185">Reference proteome</keyword>
<comment type="caution">
    <text evidence="2">The sequence shown here is derived from an EMBL/GenBank/DDBJ whole genome shotgun (WGS) entry which is preliminary data.</text>
</comment>
<sequence>MSIHEHASAPQPRLRLKALLVLAVLAGLLGMHGLANTGTLPATSSSSHAAHHLRPAMATAAPAPAPAPGSASREHGQHVCCPGRDDGADGSGGGTGHAHHADPTCASGALPGAVVLPALPASLTGTADRAVPLAGRLADGTTGARAPPSLAQLQVLRI</sequence>
<gene>
    <name evidence="2" type="ORF">V2J85_34095</name>
</gene>
<feature type="region of interest" description="Disordered" evidence="1">
    <location>
        <begin position="58"/>
        <end position="100"/>
    </location>
</feature>